<proteinExistence type="predicted"/>
<evidence type="ECO:0000313" key="1">
    <source>
        <dbReference type="EMBL" id="KAK4779527.1"/>
    </source>
</evidence>
<protein>
    <submittedName>
        <fullName evidence="1">Uncharacterized protein</fullName>
    </submittedName>
</protein>
<name>A0AAN7LFG0_9MYRT</name>
<reference evidence="1 2" key="1">
    <citation type="journal article" date="2023" name="Hortic Res">
        <title>Pangenome of water caltrop reveals structural variations and asymmetric subgenome divergence after allopolyploidization.</title>
        <authorList>
            <person name="Zhang X."/>
            <person name="Chen Y."/>
            <person name="Wang L."/>
            <person name="Yuan Y."/>
            <person name="Fang M."/>
            <person name="Shi L."/>
            <person name="Lu R."/>
            <person name="Comes H.P."/>
            <person name="Ma Y."/>
            <person name="Chen Y."/>
            <person name="Huang G."/>
            <person name="Zhou Y."/>
            <person name="Zheng Z."/>
            <person name="Qiu Y."/>
        </authorList>
    </citation>
    <scope>NUCLEOTIDE SEQUENCE [LARGE SCALE GENOMIC DNA]</scope>
    <source>
        <tissue evidence="1">Roots</tissue>
    </source>
</reference>
<keyword evidence="2" id="KW-1185">Reference proteome</keyword>
<accession>A0AAN7LFG0</accession>
<dbReference type="AlphaFoldDB" id="A0AAN7LFG0"/>
<dbReference type="EMBL" id="JAXIOK010000001">
    <property type="protein sequence ID" value="KAK4779527.1"/>
    <property type="molecule type" value="Genomic_DNA"/>
</dbReference>
<comment type="caution">
    <text evidence="1">The sequence shown here is derived from an EMBL/GenBank/DDBJ whole genome shotgun (WGS) entry which is preliminary data.</text>
</comment>
<evidence type="ECO:0000313" key="2">
    <source>
        <dbReference type="Proteomes" id="UP001345219"/>
    </source>
</evidence>
<sequence length="108" mass="12344">MAKRLSSESVNKYDGHEEDVDHYGSWTSTMHANANDACIWANLLHPSSAANYTQLGQKGYASWPAHSLAQVQMKTYSEELVSAFQLPDLERMRMIPVDRRFLELCHEE</sequence>
<organism evidence="1 2">
    <name type="scientific">Trapa incisa</name>
    <dbReference type="NCBI Taxonomy" id="236973"/>
    <lineage>
        <taxon>Eukaryota</taxon>
        <taxon>Viridiplantae</taxon>
        <taxon>Streptophyta</taxon>
        <taxon>Embryophyta</taxon>
        <taxon>Tracheophyta</taxon>
        <taxon>Spermatophyta</taxon>
        <taxon>Magnoliopsida</taxon>
        <taxon>eudicotyledons</taxon>
        <taxon>Gunneridae</taxon>
        <taxon>Pentapetalae</taxon>
        <taxon>rosids</taxon>
        <taxon>malvids</taxon>
        <taxon>Myrtales</taxon>
        <taxon>Lythraceae</taxon>
        <taxon>Trapa</taxon>
    </lineage>
</organism>
<dbReference type="Proteomes" id="UP001345219">
    <property type="component" value="Chromosome 13"/>
</dbReference>
<gene>
    <name evidence="1" type="ORF">SAY87_015633</name>
</gene>